<dbReference type="AlphaFoldDB" id="A0A4Z0GNH4"/>
<dbReference type="Proteomes" id="UP000298347">
    <property type="component" value="Unassembled WGS sequence"/>
</dbReference>
<comment type="subcellular location">
    <subcellularLocation>
        <location evidence="1 6">Cytoplasm</location>
        <location evidence="1 6">Cytosol</location>
    </subcellularLocation>
</comment>
<evidence type="ECO:0000313" key="7">
    <source>
        <dbReference type="EMBL" id="TGA97400.1"/>
    </source>
</evidence>
<organism evidence="7 8">
    <name type="scientific">Sporolactobacillus shoreae</name>
    <dbReference type="NCBI Taxonomy" id="1465501"/>
    <lineage>
        <taxon>Bacteria</taxon>
        <taxon>Bacillati</taxon>
        <taxon>Bacillota</taxon>
        <taxon>Bacilli</taxon>
        <taxon>Bacillales</taxon>
        <taxon>Sporolactobacillaceae</taxon>
        <taxon>Sporolactobacillus</taxon>
    </lineage>
</organism>
<keyword evidence="8" id="KW-1185">Reference proteome</keyword>
<comment type="similarity">
    <text evidence="2 6">Belongs to the FliS family.</text>
</comment>
<gene>
    <name evidence="7" type="primary">fliS</name>
    <name evidence="7" type="ORF">E4665_12300</name>
</gene>
<keyword evidence="5" id="KW-0143">Chaperone</keyword>
<dbReference type="SUPFAM" id="SSF101116">
    <property type="entry name" value="Flagellar export chaperone FliS"/>
    <property type="match status" value="1"/>
</dbReference>
<keyword evidence="7" id="KW-0969">Cilium</keyword>
<sequence>MPANAYQTYQRNSILTASQGELILALYNGCLKFIRLARVAMNNKDMSSKNTYLQKAQSIILELTVTLDEKQPISEDIARIYNYIRQRLIQANLKNDPDMLDEAEKLVADFRDTWKQVVEKVQKNKPRQDRI</sequence>
<dbReference type="PIRSF" id="PIRSF039090">
    <property type="entry name" value="Flis"/>
    <property type="match status" value="1"/>
</dbReference>
<evidence type="ECO:0000256" key="6">
    <source>
        <dbReference type="PIRNR" id="PIRNR039090"/>
    </source>
</evidence>
<proteinExistence type="inferred from homology"/>
<protein>
    <recommendedName>
        <fullName evidence="6">Flagellar secretion chaperone FliS</fullName>
    </recommendedName>
</protein>
<dbReference type="NCBIfam" id="TIGR00208">
    <property type="entry name" value="fliS"/>
    <property type="match status" value="1"/>
</dbReference>
<dbReference type="EMBL" id="SRJD01000014">
    <property type="protein sequence ID" value="TGA97400.1"/>
    <property type="molecule type" value="Genomic_DNA"/>
</dbReference>
<dbReference type="InterPro" id="IPR036584">
    <property type="entry name" value="FliS_sf"/>
</dbReference>
<evidence type="ECO:0000256" key="2">
    <source>
        <dbReference type="ARBA" id="ARBA00008787"/>
    </source>
</evidence>
<keyword evidence="7" id="KW-0966">Cell projection</keyword>
<keyword evidence="4 6" id="KW-1005">Bacterial flagellum biogenesis</keyword>
<comment type="caution">
    <text evidence="7">The sequence shown here is derived from an EMBL/GenBank/DDBJ whole genome shotgun (WGS) entry which is preliminary data.</text>
</comment>
<dbReference type="InterPro" id="IPR003713">
    <property type="entry name" value="FliS"/>
</dbReference>
<evidence type="ECO:0000313" key="8">
    <source>
        <dbReference type="Proteomes" id="UP000298347"/>
    </source>
</evidence>
<dbReference type="GO" id="GO:0044780">
    <property type="term" value="P:bacterial-type flagellum assembly"/>
    <property type="evidence" value="ECO:0007669"/>
    <property type="project" value="InterPro"/>
</dbReference>
<evidence type="ECO:0000256" key="5">
    <source>
        <dbReference type="ARBA" id="ARBA00023186"/>
    </source>
</evidence>
<name>A0A4Z0GNH4_9BACL</name>
<evidence type="ECO:0000256" key="4">
    <source>
        <dbReference type="ARBA" id="ARBA00022795"/>
    </source>
</evidence>
<dbReference type="Pfam" id="PF02561">
    <property type="entry name" value="FliS"/>
    <property type="match status" value="1"/>
</dbReference>
<accession>A0A4Z0GNH4</accession>
<dbReference type="GO" id="GO:0005829">
    <property type="term" value="C:cytosol"/>
    <property type="evidence" value="ECO:0007669"/>
    <property type="project" value="UniProtKB-SubCell"/>
</dbReference>
<keyword evidence="7" id="KW-0282">Flagellum</keyword>
<dbReference type="CDD" id="cd16098">
    <property type="entry name" value="FliS"/>
    <property type="match status" value="1"/>
</dbReference>
<evidence type="ECO:0000256" key="1">
    <source>
        <dbReference type="ARBA" id="ARBA00004514"/>
    </source>
</evidence>
<dbReference type="PANTHER" id="PTHR34773:SF1">
    <property type="entry name" value="FLAGELLAR SECRETION CHAPERONE FLIS"/>
    <property type="match status" value="1"/>
</dbReference>
<dbReference type="RefSeq" id="WP_135349088.1">
    <property type="nucleotide sequence ID" value="NZ_SRJD01000014.1"/>
</dbReference>
<dbReference type="PANTHER" id="PTHR34773">
    <property type="entry name" value="FLAGELLAR SECRETION CHAPERONE FLIS"/>
    <property type="match status" value="1"/>
</dbReference>
<dbReference type="OrthoDB" id="1524959at2"/>
<dbReference type="Gene3D" id="1.20.120.340">
    <property type="entry name" value="Flagellar protein FliS"/>
    <property type="match status" value="1"/>
</dbReference>
<keyword evidence="3 6" id="KW-0963">Cytoplasm</keyword>
<dbReference type="GO" id="GO:0071973">
    <property type="term" value="P:bacterial-type flagellum-dependent cell motility"/>
    <property type="evidence" value="ECO:0007669"/>
    <property type="project" value="TreeGrafter"/>
</dbReference>
<reference evidence="7 8" key="1">
    <citation type="journal article" date="2015" name="Int. J. Syst. Evol. Microbiol.">
        <title>Sporolactobacillus shoreae sp. nov. and Sporolactobacillus spathodeae sp. nov., two spore-forming lactic acid bacteria isolated from tree barks in Thailand.</title>
        <authorList>
            <person name="Thamacharoensuk T."/>
            <person name="Kitahara M."/>
            <person name="Ohkuma M."/>
            <person name="Thongchul N."/>
            <person name="Tanasupawat S."/>
        </authorList>
    </citation>
    <scope>NUCLEOTIDE SEQUENCE [LARGE SCALE GENOMIC DNA]</scope>
    <source>
        <strain evidence="7 8">BK92</strain>
    </source>
</reference>
<evidence type="ECO:0000256" key="3">
    <source>
        <dbReference type="ARBA" id="ARBA00022490"/>
    </source>
</evidence>